<reference evidence="3" key="1">
    <citation type="submission" date="2022-12" db="EMBL/GenBank/DDBJ databases">
        <authorList>
            <person name="Voronina O.L."/>
            <person name="Kunda M.S."/>
            <person name="Ryzhova N."/>
            <person name="Aksenova E.I."/>
        </authorList>
    </citation>
    <scope>NUCLEOTIDE SEQUENCE</scope>
    <source>
        <strain evidence="3">SCCH136:Ach223948</strain>
    </source>
</reference>
<dbReference type="eggNOG" id="COG0071">
    <property type="taxonomic scope" value="Bacteria"/>
</dbReference>
<sequence>MANYPFTDTGVESFFDAVQEQMDRILRGAGLPATLRALPRGHFPPVNIGVSDEAAVVVAFIPGIDPDTLKVSIEKGLLTISGTREAQALPENARYYARERADGSFTRAIELPADVDADNVQARYVDGCLLVSIKKKESSKPRLIPVQ</sequence>
<dbReference type="CDD" id="cd06464">
    <property type="entry name" value="ACD_sHsps-like"/>
    <property type="match status" value="1"/>
</dbReference>
<proteinExistence type="inferred from homology"/>
<dbReference type="InterPro" id="IPR002068">
    <property type="entry name" value="A-crystallin/Hsp20_dom"/>
</dbReference>
<protein>
    <submittedName>
        <fullName evidence="3">Hsp20/alpha crystallin family protein</fullName>
    </submittedName>
</protein>
<dbReference type="InterPro" id="IPR008978">
    <property type="entry name" value="HSP20-like_chaperone"/>
</dbReference>
<evidence type="ECO:0000256" key="1">
    <source>
        <dbReference type="PROSITE-ProRule" id="PRU00285"/>
    </source>
</evidence>
<dbReference type="PANTHER" id="PTHR11527">
    <property type="entry name" value="HEAT-SHOCK PROTEIN 20 FAMILY MEMBER"/>
    <property type="match status" value="1"/>
</dbReference>
<evidence type="ECO:0000313" key="3">
    <source>
        <dbReference type="EMBL" id="MCZ8401833.1"/>
    </source>
</evidence>
<name>A0A0D6HZS5_ALCXX</name>
<comment type="caution">
    <text evidence="3">The sequence shown here is derived from an EMBL/GenBank/DDBJ whole genome shotgun (WGS) entry which is preliminary data.</text>
</comment>
<comment type="similarity">
    <text evidence="1 2">Belongs to the small heat shock protein (HSP20) family.</text>
</comment>
<dbReference type="KEGG" id="axx:ERS451415_03666"/>
<evidence type="ECO:0000313" key="4">
    <source>
        <dbReference type="Proteomes" id="UP001141992"/>
    </source>
</evidence>
<dbReference type="EMBL" id="JAPZVI010000005">
    <property type="protein sequence ID" value="MCZ8401833.1"/>
    <property type="molecule type" value="Genomic_DNA"/>
</dbReference>
<gene>
    <name evidence="3" type="ORF">O9570_10280</name>
</gene>
<dbReference type="AlphaFoldDB" id="A0A0D6HZS5"/>
<evidence type="ECO:0000256" key="2">
    <source>
        <dbReference type="RuleBase" id="RU003616"/>
    </source>
</evidence>
<organism evidence="3 4">
    <name type="scientific">Alcaligenes xylosoxydans xylosoxydans</name>
    <name type="common">Achromobacter xylosoxidans</name>
    <dbReference type="NCBI Taxonomy" id="85698"/>
    <lineage>
        <taxon>Bacteria</taxon>
        <taxon>Pseudomonadati</taxon>
        <taxon>Pseudomonadota</taxon>
        <taxon>Betaproteobacteria</taxon>
        <taxon>Burkholderiales</taxon>
        <taxon>Alcaligenaceae</taxon>
        <taxon>Achromobacter</taxon>
    </lineage>
</organism>
<dbReference type="InterPro" id="IPR031107">
    <property type="entry name" value="Small_HSP"/>
</dbReference>
<accession>A0A0D6HZS5</accession>
<dbReference type="RefSeq" id="WP_020928274.1">
    <property type="nucleotide sequence ID" value="NZ_CABIYZ010000004.1"/>
</dbReference>
<dbReference type="SUPFAM" id="SSF49764">
    <property type="entry name" value="HSP20-like chaperones"/>
    <property type="match status" value="1"/>
</dbReference>
<dbReference type="PROSITE" id="PS01031">
    <property type="entry name" value="SHSP"/>
    <property type="match status" value="1"/>
</dbReference>
<dbReference type="Pfam" id="PF00011">
    <property type="entry name" value="HSP20"/>
    <property type="match status" value="1"/>
</dbReference>
<dbReference type="GeneID" id="75277552"/>
<dbReference type="Gene3D" id="2.60.40.790">
    <property type="match status" value="1"/>
</dbReference>
<dbReference type="Proteomes" id="UP001141992">
    <property type="component" value="Unassembled WGS sequence"/>
</dbReference>
<accession>A0A0M7BYL6</accession>